<comment type="subcellular location">
    <subcellularLocation>
        <location evidence="1">Cell membrane</location>
        <topology evidence="1">Multi-pass membrane protein</topology>
    </subcellularLocation>
</comment>
<keyword evidence="10" id="KW-1185">Reference proteome</keyword>
<dbReference type="Pfam" id="PF04239">
    <property type="entry name" value="DUF421"/>
    <property type="match status" value="1"/>
</dbReference>
<keyword evidence="5 7" id="KW-1133">Transmembrane helix</keyword>
<sequence>MTTLAKLLLLFSLTIAVIRSMGKSAIAQLTPYDLVAIVIIGTVASEPLISTDWLPTVVTLIMITLLYHIFAKLTLHRIGNRLLLGKPSILIKHGQIIEHHLQQNNVSLIQLLALLRTSGYPDLSKIDYAILEPTGSVSIIPKPDVAPLSPQDIGLPLAYEGLPLDVIIDGHVQHHNLKLIGKDTKWLYSQLKKQQVTNVKDVIYAAAKEKTDGLLINLREGKRKE</sequence>
<keyword evidence="4 7" id="KW-0812">Transmembrane</keyword>
<accession>A0A7D3XTJ5</accession>
<evidence type="ECO:0000256" key="7">
    <source>
        <dbReference type="SAM" id="Phobius"/>
    </source>
</evidence>
<dbReference type="EMBL" id="CP048104">
    <property type="protein sequence ID" value="QKG85948.1"/>
    <property type="molecule type" value="Genomic_DNA"/>
</dbReference>
<evidence type="ECO:0000256" key="5">
    <source>
        <dbReference type="ARBA" id="ARBA00022989"/>
    </source>
</evidence>
<dbReference type="AlphaFoldDB" id="A0A7D3XTJ5"/>
<proteinExistence type="inferred from homology"/>
<evidence type="ECO:0000259" key="8">
    <source>
        <dbReference type="Pfam" id="PF04239"/>
    </source>
</evidence>
<name>A0A7D3XTJ5_9BACL</name>
<feature type="domain" description="YetF C-terminal" evidence="8">
    <location>
        <begin position="81"/>
        <end position="206"/>
    </location>
</feature>
<dbReference type="InterPro" id="IPR023090">
    <property type="entry name" value="UPF0702_alpha/beta_dom_sf"/>
</dbReference>
<evidence type="ECO:0000256" key="6">
    <source>
        <dbReference type="ARBA" id="ARBA00023136"/>
    </source>
</evidence>
<evidence type="ECO:0000313" key="10">
    <source>
        <dbReference type="Proteomes" id="UP000503088"/>
    </source>
</evidence>
<reference evidence="9 10" key="1">
    <citation type="submission" date="2020-01" db="EMBL/GenBank/DDBJ databases">
        <authorList>
            <person name="Gulvik C.A."/>
            <person name="Batra D.G."/>
        </authorList>
    </citation>
    <scope>NUCLEOTIDE SEQUENCE [LARGE SCALE GENOMIC DNA]</scope>
    <source>
        <strain evidence="9 10">W9323</strain>
    </source>
</reference>
<comment type="similarity">
    <text evidence="2">Belongs to the UPF0702 family.</text>
</comment>
<dbReference type="KEGG" id="kpul:GXN76_07000"/>
<dbReference type="Proteomes" id="UP000503088">
    <property type="component" value="Chromosome"/>
</dbReference>
<evidence type="ECO:0000256" key="3">
    <source>
        <dbReference type="ARBA" id="ARBA00022475"/>
    </source>
</evidence>
<feature type="transmembrane region" description="Helical" evidence="7">
    <location>
        <begin position="53"/>
        <end position="71"/>
    </location>
</feature>
<keyword evidence="6 7" id="KW-0472">Membrane</keyword>
<dbReference type="GO" id="GO:0005886">
    <property type="term" value="C:plasma membrane"/>
    <property type="evidence" value="ECO:0007669"/>
    <property type="project" value="UniProtKB-SubCell"/>
</dbReference>
<dbReference type="InterPro" id="IPR007353">
    <property type="entry name" value="DUF421"/>
</dbReference>
<evidence type="ECO:0000256" key="4">
    <source>
        <dbReference type="ARBA" id="ARBA00022692"/>
    </source>
</evidence>
<dbReference type="PANTHER" id="PTHR34582">
    <property type="entry name" value="UPF0702 TRANSMEMBRANE PROTEIN YCAP"/>
    <property type="match status" value="1"/>
</dbReference>
<gene>
    <name evidence="9" type="ORF">GXN76_07000</name>
</gene>
<dbReference type="Gene3D" id="3.30.240.20">
    <property type="entry name" value="bsu07140 like domains"/>
    <property type="match status" value="2"/>
</dbReference>
<protein>
    <submittedName>
        <fullName evidence="9">DUF421 domain-containing protein</fullName>
    </submittedName>
</protein>
<evidence type="ECO:0000313" key="9">
    <source>
        <dbReference type="EMBL" id="QKG85948.1"/>
    </source>
</evidence>
<keyword evidence="3" id="KW-1003">Cell membrane</keyword>
<evidence type="ECO:0000256" key="1">
    <source>
        <dbReference type="ARBA" id="ARBA00004651"/>
    </source>
</evidence>
<evidence type="ECO:0000256" key="2">
    <source>
        <dbReference type="ARBA" id="ARBA00006448"/>
    </source>
</evidence>
<dbReference type="PANTHER" id="PTHR34582:SF5">
    <property type="entry name" value="UPF0702 TRANSMEMBRANE PROTEIN YETF"/>
    <property type="match status" value="1"/>
</dbReference>
<organism evidence="9 10">
    <name type="scientific">Kroppenstedtia pulmonis</name>
    <dbReference type="NCBI Taxonomy" id="1380685"/>
    <lineage>
        <taxon>Bacteria</taxon>
        <taxon>Bacillati</taxon>
        <taxon>Bacillota</taxon>
        <taxon>Bacilli</taxon>
        <taxon>Bacillales</taxon>
        <taxon>Thermoactinomycetaceae</taxon>
        <taxon>Kroppenstedtia</taxon>
    </lineage>
</organism>